<feature type="region of interest" description="Disordered" evidence="1">
    <location>
        <begin position="466"/>
        <end position="618"/>
    </location>
</feature>
<feature type="compositionally biased region" description="Acidic residues" evidence="1">
    <location>
        <begin position="292"/>
        <end position="305"/>
    </location>
</feature>
<proteinExistence type="predicted"/>
<evidence type="ECO:0000256" key="1">
    <source>
        <dbReference type="SAM" id="MobiDB-lite"/>
    </source>
</evidence>
<keyword evidence="3" id="KW-1185">Reference proteome</keyword>
<dbReference type="EMBL" id="CAXAMM010043262">
    <property type="protein sequence ID" value="CAK9109292.1"/>
    <property type="molecule type" value="Genomic_DNA"/>
</dbReference>
<organism evidence="2 3">
    <name type="scientific">Durusdinium trenchii</name>
    <dbReference type="NCBI Taxonomy" id="1381693"/>
    <lineage>
        <taxon>Eukaryota</taxon>
        <taxon>Sar</taxon>
        <taxon>Alveolata</taxon>
        <taxon>Dinophyceae</taxon>
        <taxon>Suessiales</taxon>
        <taxon>Symbiodiniaceae</taxon>
        <taxon>Durusdinium</taxon>
    </lineage>
</organism>
<evidence type="ECO:0000313" key="3">
    <source>
        <dbReference type="Proteomes" id="UP001642464"/>
    </source>
</evidence>
<dbReference type="Gene3D" id="3.20.170.30">
    <property type="match status" value="1"/>
</dbReference>
<gene>
    <name evidence="2" type="ORF">SCF082_LOCUS50786</name>
</gene>
<name>A0ABP0SAC5_9DINO</name>
<evidence type="ECO:0000313" key="2">
    <source>
        <dbReference type="EMBL" id="CAK9109292.1"/>
    </source>
</evidence>
<feature type="compositionally biased region" description="Basic and acidic residues" evidence="1">
    <location>
        <begin position="489"/>
        <end position="502"/>
    </location>
</feature>
<protein>
    <submittedName>
        <fullName evidence="2">Zinc finger CCCH domain-containing protein 55</fullName>
    </submittedName>
</protein>
<feature type="compositionally biased region" description="Low complexity" evidence="1">
    <location>
        <begin position="514"/>
        <end position="527"/>
    </location>
</feature>
<accession>A0ABP0SAC5</accession>
<dbReference type="InterPro" id="IPR042081">
    <property type="entry name" value="RNA_2'-PTrans_C"/>
</dbReference>
<reference evidence="2 3" key="1">
    <citation type="submission" date="2024-02" db="EMBL/GenBank/DDBJ databases">
        <authorList>
            <person name="Chen Y."/>
            <person name="Shah S."/>
            <person name="Dougan E. K."/>
            <person name="Thang M."/>
            <person name="Chan C."/>
        </authorList>
    </citation>
    <scope>NUCLEOTIDE SEQUENCE [LARGE SCALE GENOMIC DNA]</scope>
</reference>
<feature type="compositionally biased region" description="Low complexity" evidence="1">
    <location>
        <begin position="573"/>
        <end position="599"/>
    </location>
</feature>
<feature type="region of interest" description="Disordered" evidence="1">
    <location>
        <begin position="270"/>
        <end position="325"/>
    </location>
</feature>
<comment type="caution">
    <text evidence="2">The sequence shown here is derived from an EMBL/GenBank/DDBJ whole genome shotgun (WGS) entry which is preliminary data.</text>
</comment>
<sequence length="865" mass="95720">MSSAIMEPKFVCDGKNAQGNLVSKFSDYVSMPSEPTNREKWDELLESVGCLAAIVDHPVDARAHVTVQQNVDNLSFAKAALEKIHLDYARWLDRTSLKILDANSFGLHQDYARQMCLFADAAQNKGLLAVTGSPLTRATTRYDGFHAEDSDSNRTAYYRYFVAMARLTYQMWRLKDCEALRKQARLQPVMTPKEEKARAEAEARERYRASYVFLEPHDRFPENKIMIEPNLCKTCVYPDGHEVALLDEITGEHLKATPEELERAGIIVPQGTGEPTVDITSSPEKDSSVNDPVEDDFVPDYDPDDEPHPTQKTTLLAEPNDSCPDEKLMSVNAGKKGAWDHVSRVEIEESDLRLRSDIDQPPETVDEIIEIVGDHYKAALAEGFQDPQEDALESDDEEIVFNQQIVGGSSALESVADKMKFNKIYAAQYLEGGALHLSRNPHGAISMSSNALRHYTEAVTGRSIPLHFIDDDGDDDELPPPPPPAEPCPYKRDKDGVHRPVAEELPALKRKTAADLGAAPKAKAAPDSLKKLRTGDKVVNVDMSSSAEAGAQKGSSEVVDVEMEETAGTSSSSANPPKAKNMPKPSSVPKAAASSSAAPGRDAPKLVPAGGTPIRTTMPANQVPGAAVIGWYDQEQFFVSKRDIHPKILYHYTHIAFLDDVIRCGICPGGLRTSKAHSYFSAFDPWSIQKTSQAGMASTRPVAVAVDVEMAVAYGIRFAVTQSQAVVTTDWVPNQFLIYAYDVSAKCFIYANHDYAKERASFNQDVRDIVVRRRERLDRGDEADDNARRQSLLARSRWDLFGKYEKWVHGAWVENAFILESYNREFCKDQLEHADANIGTYSTPYMAIAWQPEGDAPNNSCAGIN</sequence>
<dbReference type="Proteomes" id="UP001642464">
    <property type="component" value="Unassembled WGS sequence"/>
</dbReference>